<protein>
    <submittedName>
        <fullName evidence="2">Uncharacterized protein</fullName>
    </submittedName>
</protein>
<dbReference type="Proteomes" id="UP000772434">
    <property type="component" value="Unassembled WGS sequence"/>
</dbReference>
<gene>
    <name evidence="2" type="ORF">BDP27DRAFT_1378175</name>
</gene>
<evidence type="ECO:0000313" key="2">
    <source>
        <dbReference type="EMBL" id="KAF9019464.1"/>
    </source>
</evidence>
<dbReference type="AlphaFoldDB" id="A0A9P5P5C8"/>
<dbReference type="EMBL" id="JADNRY010001214">
    <property type="protein sequence ID" value="KAF9019464.1"/>
    <property type="molecule type" value="Genomic_DNA"/>
</dbReference>
<evidence type="ECO:0000256" key="1">
    <source>
        <dbReference type="SAM" id="MobiDB-lite"/>
    </source>
</evidence>
<proteinExistence type="predicted"/>
<comment type="caution">
    <text evidence="2">The sequence shown here is derived from an EMBL/GenBank/DDBJ whole genome shotgun (WGS) entry which is preliminary data.</text>
</comment>
<name>A0A9P5P5C8_9AGAR</name>
<keyword evidence="3" id="KW-1185">Reference proteome</keyword>
<sequence>MSEWWLVVSAPSVLASPILLAYISNIAHTSLKGQEKHLVQIKRGAHATANNLSSYLGYQVTWGESATRGQMKKQKKQQIGPVQQEDPSPDQATSKKSHIHCQGIPKTPRTTTQLRLEKFSPLRQLQVHRCDECQAKTKNWSVVSLPTASGTLKHLFQFVGDTTFRPYTEMDRWSF</sequence>
<evidence type="ECO:0000313" key="3">
    <source>
        <dbReference type="Proteomes" id="UP000772434"/>
    </source>
</evidence>
<feature type="region of interest" description="Disordered" evidence="1">
    <location>
        <begin position="69"/>
        <end position="107"/>
    </location>
</feature>
<accession>A0A9P5P5C8</accession>
<organism evidence="2 3">
    <name type="scientific">Rhodocollybia butyracea</name>
    <dbReference type="NCBI Taxonomy" id="206335"/>
    <lineage>
        <taxon>Eukaryota</taxon>
        <taxon>Fungi</taxon>
        <taxon>Dikarya</taxon>
        <taxon>Basidiomycota</taxon>
        <taxon>Agaricomycotina</taxon>
        <taxon>Agaricomycetes</taxon>
        <taxon>Agaricomycetidae</taxon>
        <taxon>Agaricales</taxon>
        <taxon>Marasmiineae</taxon>
        <taxon>Omphalotaceae</taxon>
        <taxon>Rhodocollybia</taxon>
    </lineage>
</organism>
<reference evidence="2" key="1">
    <citation type="submission" date="2020-11" db="EMBL/GenBank/DDBJ databases">
        <authorList>
            <consortium name="DOE Joint Genome Institute"/>
            <person name="Ahrendt S."/>
            <person name="Riley R."/>
            <person name="Andreopoulos W."/>
            <person name="Labutti K."/>
            <person name="Pangilinan J."/>
            <person name="Ruiz-Duenas F.J."/>
            <person name="Barrasa J.M."/>
            <person name="Sanchez-Garcia M."/>
            <person name="Camarero S."/>
            <person name="Miyauchi S."/>
            <person name="Serrano A."/>
            <person name="Linde D."/>
            <person name="Babiker R."/>
            <person name="Drula E."/>
            <person name="Ayuso-Fernandez I."/>
            <person name="Pacheco R."/>
            <person name="Padilla G."/>
            <person name="Ferreira P."/>
            <person name="Barriuso J."/>
            <person name="Kellner H."/>
            <person name="Castanera R."/>
            <person name="Alfaro M."/>
            <person name="Ramirez L."/>
            <person name="Pisabarro A.G."/>
            <person name="Kuo A."/>
            <person name="Tritt A."/>
            <person name="Lipzen A."/>
            <person name="He G."/>
            <person name="Yan M."/>
            <person name="Ng V."/>
            <person name="Cullen D."/>
            <person name="Martin F."/>
            <person name="Rosso M.-N."/>
            <person name="Henrissat B."/>
            <person name="Hibbett D."/>
            <person name="Martinez A.T."/>
            <person name="Grigoriev I.V."/>
        </authorList>
    </citation>
    <scope>NUCLEOTIDE SEQUENCE</scope>
    <source>
        <strain evidence="2">AH 40177</strain>
    </source>
</reference>